<sequence>MAFCKQKVALLLLCLSVLYNICIGGRSFVEFEGGKTEDKEGRYDENAGYFCSWSRKYHGTRARINVWGIQNVSPSSESAVFIAVMNENGPGHMMLAGFHVYPRLYSGNTDLRLFTAWTDRTTGHNGKACYSPDCKGFVLSHEHGAPVPGGTVEPLSTFDGEDHFITLSIKKDEKTQDWSLYRHDGNAVLIGWWPKSLFNNTFDMATRVIWQGGVLYPKNETSPPMGSSHAACEGEHKAAYISHIKVFDQYGKTMEPYKVQGVADKKDCFTIDEFKYSREHRNHFYYGGPAGCIN</sequence>
<reference evidence="3" key="1">
    <citation type="submission" date="2022-08" db="EMBL/GenBank/DDBJ databases">
        <authorList>
            <person name="Marques A."/>
        </authorList>
    </citation>
    <scope>NUCLEOTIDE SEQUENCE</scope>
    <source>
        <strain evidence="3">RhyPub2mFocal</strain>
        <tissue evidence="3">Leaves</tissue>
    </source>
</reference>
<dbReference type="PANTHER" id="PTHR31589:SF104">
    <property type="entry name" value="OS07G0422700 PROTEIN"/>
    <property type="match status" value="1"/>
</dbReference>
<dbReference type="PANTHER" id="PTHR31589">
    <property type="entry name" value="PROTEIN, PUTATIVE (DUF239)-RELATED-RELATED"/>
    <property type="match status" value="1"/>
</dbReference>
<feature type="chain" id="PRO_5043395377" evidence="1">
    <location>
        <begin position="25"/>
        <end position="294"/>
    </location>
</feature>
<keyword evidence="1" id="KW-0732">Signal</keyword>
<evidence type="ECO:0000259" key="2">
    <source>
        <dbReference type="PROSITE" id="PS52045"/>
    </source>
</evidence>
<dbReference type="Proteomes" id="UP001140206">
    <property type="component" value="Chromosome 4"/>
</dbReference>
<dbReference type="PROSITE" id="PS52045">
    <property type="entry name" value="NEPROSIN_PEP_CD"/>
    <property type="match status" value="1"/>
</dbReference>
<feature type="domain" description="Neprosin PEP catalytic" evidence="2">
    <location>
        <begin position="37"/>
        <end position="293"/>
    </location>
</feature>
<accession>A0AAV8CUP9</accession>
<evidence type="ECO:0000256" key="1">
    <source>
        <dbReference type="SAM" id="SignalP"/>
    </source>
</evidence>
<comment type="caution">
    <text evidence="3">The sequence shown here is derived from an EMBL/GenBank/DDBJ whole genome shotgun (WGS) entry which is preliminary data.</text>
</comment>
<name>A0AAV8CUP9_9POAL</name>
<gene>
    <name evidence="3" type="ORF">LUZ62_069211</name>
</gene>
<protein>
    <submittedName>
        <fullName evidence="3">NEP-interacting protein (DUF239)</fullName>
    </submittedName>
</protein>
<evidence type="ECO:0000313" key="4">
    <source>
        <dbReference type="Proteomes" id="UP001140206"/>
    </source>
</evidence>
<feature type="signal peptide" evidence="1">
    <location>
        <begin position="1"/>
        <end position="24"/>
    </location>
</feature>
<evidence type="ECO:0000313" key="3">
    <source>
        <dbReference type="EMBL" id="KAJ4758836.1"/>
    </source>
</evidence>
<dbReference type="InterPro" id="IPR053168">
    <property type="entry name" value="Glutamic_endopeptidase"/>
</dbReference>
<dbReference type="Pfam" id="PF03080">
    <property type="entry name" value="Neprosin"/>
    <property type="match status" value="1"/>
</dbReference>
<dbReference type="InterPro" id="IPR004314">
    <property type="entry name" value="Neprosin"/>
</dbReference>
<proteinExistence type="predicted"/>
<dbReference type="AlphaFoldDB" id="A0AAV8CUP9"/>
<organism evidence="3 4">
    <name type="scientific">Rhynchospora pubera</name>
    <dbReference type="NCBI Taxonomy" id="906938"/>
    <lineage>
        <taxon>Eukaryota</taxon>
        <taxon>Viridiplantae</taxon>
        <taxon>Streptophyta</taxon>
        <taxon>Embryophyta</taxon>
        <taxon>Tracheophyta</taxon>
        <taxon>Spermatophyta</taxon>
        <taxon>Magnoliopsida</taxon>
        <taxon>Liliopsida</taxon>
        <taxon>Poales</taxon>
        <taxon>Cyperaceae</taxon>
        <taxon>Cyperoideae</taxon>
        <taxon>Rhynchosporeae</taxon>
        <taxon>Rhynchospora</taxon>
    </lineage>
</organism>
<keyword evidence="4" id="KW-1185">Reference proteome</keyword>
<dbReference type="EMBL" id="JAMFTS010000004">
    <property type="protein sequence ID" value="KAJ4758836.1"/>
    <property type="molecule type" value="Genomic_DNA"/>
</dbReference>